<evidence type="ECO:0000259" key="3">
    <source>
        <dbReference type="Pfam" id="PF13556"/>
    </source>
</evidence>
<dbReference type="Pfam" id="PF05651">
    <property type="entry name" value="Diacid_rec"/>
    <property type="match status" value="1"/>
</dbReference>
<dbReference type="PANTHER" id="PTHR33744">
    <property type="entry name" value="CARBOHYDRATE DIACID REGULATOR"/>
    <property type="match status" value="1"/>
</dbReference>
<dbReference type="InterPro" id="IPR051448">
    <property type="entry name" value="CdaR-like_regulators"/>
</dbReference>
<protein>
    <submittedName>
        <fullName evidence="5">Transcriptional regulator</fullName>
    </submittedName>
</protein>
<dbReference type="AlphaFoldDB" id="A0A6S6NZG1"/>
<dbReference type="InterPro" id="IPR009057">
    <property type="entry name" value="Homeodomain-like_sf"/>
</dbReference>
<dbReference type="Proteomes" id="UP000515734">
    <property type="component" value="Chromosome"/>
</dbReference>
<dbReference type="InterPro" id="IPR041522">
    <property type="entry name" value="CdaR_GGDEF"/>
</dbReference>
<dbReference type="InterPro" id="IPR008599">
    <property type="entry name" value="Diacid_rec"/>
</dbReference>
<sequence>MLGKALAQQIADDITDVIGRNVLITDDHGIVLGSGDGSRVGQFHEASVEVIRSRRTIAHSSDDVRHLVGTLPGVTIPLVTDDRVVGTVGLSGPPAEVEQFGLLVKRQTEILMQEAARIGLRTTRERATTELLAEICEWHHSRVPPARLLHRGRTLGHDLTLPRRILLIQGEDQDAGQREIGSEHLSRLVARVFDSDRDLIAPLSRTVVALATPDDPALPPLDGRCGELVALAAETGLPLRIAIGSPASGITALNISARDAYDAMQVGPSAQPGVRIHRIDEVRLHQALAVVPIDSRTRLTEGLLGPLLADRDWDGLRDTLIAWGDCAFNVTRAAERLHVHRNTLIYRLEKVGRTLDRSLTEPGLAIALYVTCVLDRLAHTPR</sequence>
<feature type="domain" description="CdaR GGDEF-like" evidence="4">
    <location>
        <begin position="145"/>
        <end position="266"/>
    </location>
</feature>
<evidence type="ECO:0000259" key="4">
    <source>
        <dbReference type="Pfam" id="PF17853"/>
    </source>
</evidence>
<name>A0A6S6NZG1_9MYCO</name>
<organism evidence="5 6">
    <name type="scientific">Mycolicibacterium litorale</name>
    <dbReference type="NCBI Taxonomy" id="758802"/>
    <lineage>
        <taxon>Bacteria</taxon>
        <taxon>Bacillati</taxon>
        <taxon>Actinomycetota</taxon>
        <taxon>Actinomycetes</taxon>
        <taxon>Mycobacteriales</taxon>
        <taxon>Mycobacteriaceae</taxon>
        <taxon>Mycolicibacterium</taxon>
    </lineage>
</organism>
<dbReference type="Gene3D" id="1.10.10.2840">
    <property type="entry name" value="PucR C-terminal helix-turn-helix domain"/>
    <property type="match status" value="1"/>
</dbReference>
<reference evidence="5 6" key="1">
    <citation type="submission" date="2020-07" db="EMBL/GenBank/DDBJ databases">
        <title>Complete genome sequence of Mycolicibacterium litorale like strain isolated from cardiac implantable electronic device infection.</title>
        <authorList>
            <person name="Fukano H."/>
            <person name="Miyama H."/>
            <person name="Hoshino Y."/>
        </authorList>
    </citation>
    <scope>NUCLEOTIDE SEQUENCE [LARGE SCALE GENOMIC DNA]</scope>
    <source>
        <strain evidence="5 6">NIIDNTM18</strain>
    </source>
</reference>
<feature type="domain" description="PucR C-terminal helix-turn-helix" evidence="3">
    <location>
        <begin position="316"/>
        <end position="372"/>
    </location>
</feature>
<proteinExistence type="inferred from homology"/>
<evidence type="ECO:0000256" key="1">
    <source>
        <dbReference type="ARBA" id="ARBA00006754"/>
    </source>
</evidence>
<feature type="domain" description="Putative sugar diacid recognition" evidence="2">
    <location>
        <begin position="4"/>
        <end position="134"/>
    </location>
</feature>
<evidence type="ECO:0000313" key="6">
    <source>
        <dbReference type="Proteomes" id="UP000515734"/>
    </source>
</evidence>
<dbReference type="PANTHER" id="PTHR33744:SF15">
    <property type="entry name" value="CARBOHYDRATE DIACID REGULATOR"/>
    <property type="match status" value="1"/>
</dbReference>
<accession>A0A6S6NZG1</accession>
<dbReference type="InterPro" id="IPR025736">
    <property type="entry name" value="PucR_C-HTH_dom"/>
</dbReference>
<evidence type="ECO:0000259" key="2">
    <source>
        <dbReference type="Pfam" id="PF05651"/>
    </source>
</evidence>
<dbReference type="EMBL" id="AP023287">
    <property type="protein sequence ID" value="BCI52873.1"/>
    <property type="molecule type" value="Genomic_DNA"/>
</dbReference>
<gene>
    <name evidence="5" type="primary">cdaR</name>
    <name evidence="5" type="ORF">NIIDNTM18_21510</name>
</gene>
<dbReference type="InterPro" id="IPR042070">
    <property type="entry name" value="PucR_C-HTH_sf"/>
</dbReference>
<dbReference type="RefSeq" id="WP_185295633.1">
    <property type="nucleotide sequence ID" value="NZ_AP023287.1"/>
</dbReference>
<evidence type="ECO:0000313" key="5">
    <source>
        <dbReference type="EMBL" id="BCI52873.1"/>
    </source>
</evidence>
<dbReference type="SUPFAM" id="SSF46689">
    <property type="entry name" value="Homeodomain-like"/>
    <property type="match status" value="1"/>
</dbReference>
<dbReference type="Pfam" id="PF13556">
    <property type="entry name" value="HTH_30"/>
    <property type="match status" value="1"/>
</dbReference>
<comment type="similarity">
    <text evidence="1">Belongs to the CdaR family.</text>
</comment>
<dbReference type="Pfam" id="PF17853">
    <property type="entry name" value="GGDEF_2"/>
    <property type="match status" value="1"/>
</dbReference>